<proteinExistence type="predicted"/>
<dbReference type="SUPFAM" id="SSF52980">
    <property type="entry name" value="Restriction endonuclease-like"/>
    <property type="match status" value="1"/>
</dbReference>
<evidence type="ECO:0000313" key="2">
    <source>
        <dbReference type="EMBL" id="MPN57709.1"/>
    </source>
</evidence>
<protein>
    <recommendedName>
        <fullName evidence="1">Restriction endonuclease type II-like domain-containing protein</fullName>
    </recommendedName>
</protein>
<accession>A0A645J4U0</accession>
<sequence length="150" mass="17913">MAAKNAGVSYLSNFVNYVEGLGNGQHNGKDRQEIYLGPDYPQVAKPELVSDWERLFYRHLWQAGLRPIPQYAEEKFLLDFALLAEERKLNIEVDGERYHRDWNGELLRRDQLRNMRLIELGWDVQRFWVYQLRDDMPTCIQRVQNWEAGR</sequence>
<reference evidence="2" key="1">
    <citation type="submission" date="2019-08" db="EMBL/GenBank/DDBJ databases">
        <authorList>
            <person name="Kucharzyk K."/>
            <person name="Murdoch R.W."/>
            <person name="Higgins S."/>
            <person name="Loffler F."/>
        </authorList>
    </citation>
    <scope>NUCLEOTIDE SEQUENCE</scope>
</reference>
<organism evidence="2">
    <name type="scientific">bioreactor metagenome</name>
    <dbReference type="NCBI Taxonomy" id="1076179"/>
    <lineage>
        <taxon>unclassified sequences</taxon>
        <taxon>metagenomes</taxon>
        <taxon>ecological metagenomes</taxon>
    </lineage>
</organism>
<dbReference type="Gene3D" id="3.40.960.10">
    <property type="entry name" value="VSR Endonuclease"/>
    <property type="match status" value="1"/>
</dbReference>
<dbReference type="EMBL" id="VSSQ01129573">
    <property type="protein sequence ID" value="MPN57709.1"/>
    <property type="molecule type" value="Genomic_DNA"/>
</dbReference>
<evidence type="ECO:0000259" key="1">
    <source>
        <dbReference type="Pfam" id="PF18741"/>
    </source>
</evidence>
<feature type="domain" description="Restriction endonuclease type II-like" evidence="1">
    <location>
        <begin position="53"/>
        <end position="144"/>
    </location>
</feature>
<dbReference type="AlphaFoldDB" id="A0A645J4U0"/>
<comment type="caution">
    <text evidence="2">The sequence shown here is derived from an EMBL/GenBank/DDBJ whole genome shotgun (WGS) entry which is preliminary data.</text>
</comment>
<dbReference type="Pfam" id="PF18741">
    <property type="entry name" value="MTES_1575"/>
    <property type="match status" value="1"/>
</dbReference>
<name>A0A645J4U0_9ZZZZ</name>
<dbReference type="InterPro" id="IPR011335">
    <property type="entry name" value="Restrct_endonuc-II-like"/>
</dbReference>
<dbReference type="InterPro" id="IPR049468">
    <property type="entry name" value="Restrct_endonuc-II-like_dom"/>
</dbReference>
<gene>
    <name evidence="2" type="ORF">SDC9_205403</name>
</gene>